<feature type="transmembrane region" description="Helical" evidence="2">
    <location>
        <begin position="6"/>
        <end position="25"/>
    </location>
</feature>
<dbReference type="EMBL" id="BBPA01000039">
    <property type="protein sequence ID" value="GAL93525.1"/>
    <property type="molecule type" value="Genomic_DNA"/>
</dbReference>
<dbReference type="Proteomes" id="UP000030321">
    <property type="component" value="Unassembled WGS sequence"/>
</dbReference>
<accession>A0A0A1VUZ1</accession>
<dbReference type="RefSeq" id="WP_045359318.1">
    <property type="nucleotide sequence ID" value="NZ_BBPA01000039.1"/>
</dbReference>
<keyword evidence="2" id="KW-0812">Transmembrane</keyword>
<feature type="transmembrane region" description="Helical" evidence="2">
    <location>
        <begin position="45"/>
        <end position="66"/>
    </location>
</feature>
<dbReference type="Pfam" id="PF11283">
    <property type="entry name" value="DUF3084"/>
    <property type="match status" value="1"/>
</dbReference>
<dbReference type="AlphaFoldDB" id="A0A0A1VUZ1"/>
<comment type="caution">
    <text evidence="3">The sequence shown here is derived from an EMBL/GenBank/DDBJ whole genome shotgun (WGS) entry which is preliminary data.</text>
</comment>
<evidence type="ECO:0000313" key="4">
    <source>
        <dbReference type="Proteomes" id="UP000030321"/>
    </source>
</evidence>
<evidence type="ECO:0000313" key="3">
    <source>
        <dbReference type="EMBL" id="GAL93525.1"/>
    </source>
</evidence>
<keyword evidence="1" id="KW-0175">Coiled coil</keyword>
<proteinExistence type="predicted"/>
<sequence>MTSAYILVLAIVVLGGLIAAVGDRIGSRIGKKRMRLFNLRPKQTATLMTIVTGILIAGSTLIVLFASSKSLRQGVFELDRLLNERRAAIKDLESQVRKTTEQKNQVEKALKTAKSEQIAVQKRLEVLNKNYQASRQRLRLVSGQLEKFRKEVANLNNERVILTNQKAQLISQRDQLSQQKSILSSQINQLQTTVQVRDKELANQQKLLTARQARLQQLETQQKTLQLEIDRRDQRIGELDSSIVDKNLALEQREGKLKDLETQMAFLKREVEVLEQYYQTYQELREKQIAIFRGQVLSFGAFRIVDPQAIVTVIDKLLREANINAIRATQPNQPNFDQRLVKITKAQVEQLSQQLQDGKEYVVRILSAGNYVLGETEIRVFADVVPNQRVFEEKQVIAAVSIDPENMTEEDLQKRLDLLLASAQFRARSAGVLGSIQVEDGLLTTVVNFIGQVKKSGNSIETLEAIAASKTNTSGPLTLRLVAVKDGKIIFITSP</sequence>
<feature type="coiled-coil region" evidence="1">
    <location>
        <begin position="78"/>
        <end position="287"/>
    </location>
</feature>
<protein>
    <submittedName>
        <fullName evidence="3">Myosin heavy chain, clone 203</fullName>
    </submittedName>
</protein>
<evidence type="ECO:0000256" key="2">
    <source>
        <dbReference type="SAM" id="Phobius"/>
    </source>
</evidence>
<evidence type="ECO:0000256" key="1">
    <source>
        <dbReference type="SAM" id="Coils"/>
    </source>
</evidence>
<dbReference type="InterPro" id="IPR021435">
    <property type="entry name" value="DUF3084"/>
</dbReference>
<organism evidence="3 4">
    <name type="scientific">Microcystis aeruginosa NIES-44</name>
    <dbReference type="NCBI Taxonomy" id="449439"/>
    <lineage>
        <taxon>Bacteria</taxon>
        <taxon>Bacillati</taxon>
        <taxon>Cyanobacteriota</taxon>
        <taxon>Cyanophyceae</taxon>
        <taxon>Oscillatoriophycideae</taxon>
        <taxon>Chroococcales</taxon>
        <taxon>Microcystaceae</taxon>
        <taxon>Microcystis</taxon>
    </lineage>
</organism>
<name>A0A0A1VUZ1_MICAE</name>
<keyword evidence="2" id="KW-0472">Membrane</keyword>
<keyword evidence="2" id="KW-1133">Transmembrane helix</keyword>
<reference evidence="4" key="1">
    <citation type="journal article" date="2015" name="Genome">
        <title>Whole Genome Sequence of the Non-Microcystin-Producing Microcystis aeruginosa Strain NIES-44.</title>
        <authorList>
            <person name="Okano K."/>
            <person name="Miyata N."/>
            <person name="Ozaki Y."/>
        </authorList>
    </citation>
    <scope>NUCLEOTIDE SEQUENCE [LARGE SCALE GENOMIC DNA]</scope>
    <source>
        <strain evidence="4">NIES-44</strain>
    </source>
</reference>
<gene>
    <name evidence="3" type="ORF">N44_02212</name>
</gene>